<proteinExistence type="predicted"/>
<name>A0ABQ5D173_9ASTR</name>
<dbReference type="PANTHER" id="PTHR48475">
    <property type="entry name" value="RIBONUCLEASE H"/>
    <property type="match status" value="1"/>
</dbReference>
<comment type="caution">
    <text evidence="2">The sequence shown here is derived from an EMBL/GenBank/DDBJ whole genome shotgun (WGS) entry which is preliminary data.</text>
</comment>
<feature type="region of interest" description="Disordered" evidence="1">
    <location>
        <begin position="963"/>
        <end position="1047"/>
    </location>
</feature>
<dbReference type="PANTHER" id="PTHR48475:SF1">
    <property type="entry name" value="RNASE H TYPE-1 DOMAIN-CONTAINING PROTEIN"/>
    <property type="match status" value="1"/>
</dbReference>
<organism evidence="2 3">
    <name type="scientific">Tanacetum coccineum</name>
    <dbReference type="NCBI Taxonomy" id="301880"/>
    <lineage>
        <taxon>Eukaryota</taxon>
        <taxon>Viridiplantae</taxon>
        <taxon>Streptophyta</taxon>
        <taxon>Embryophyta</taxon>
        <taxon>Tracheophyta</taxon>
        <taxon>Spermatophyta</taxon>
        <taxon>Magnoliopsida</taxon>
        <taxon>eudicotyledons</taxon>
        <taxon>Gunneridae</taxon>
        <taxon>Pentapetalae</taxon>
        <taxon>asterids</taxon>
        <taxon>campanulids</taxon>
        <taxon>Asterales</taxon>
        <taxon>Asteraceae</taxon>
        <taxon>Asteroideae</taxon>
        <taxon>Anthemideae</taxon>
        <taxon>Anthemidinae</taxon>
        <taxon>Tanacetum</taxon>
    </lineage>
</organism>
<dbReference type="Gene3D" id="3.30.420.10">
    <property type="entry name" value="Ribonuclease H-like superfamily/Ribonuclease H"/>
    <property type="match status" value="1"/>
</dbReference>
<dbReference type="SUPFAM" id="SSF53098">
    <property type="entry name" value="Ribonuclease H-like"/>
    <property type="match status" value="1"/>
</dbReference>
<feature type="compositionally biased region" description="Low complexity" evidence="1">
    <location>
        <begin position="971"/>
        <end position="989"/>
    </location>
</feature>
<evidence type="ECO:0000313" key="3">
    <source>
        <dbReference type="Proteomes" id="UP001151760"/>
    </source>
</evidence>
<reference evidence="2" key="1">
    <citation type="journal article" date="2022" name="Int. J. Mol. Sci.">
        <title>Draft Genome of Tanacetum Coccineum: Genomic Comparison of Closely Related Tanacetum-Family Plants.</title>
        <authorList>
            <person name="Yamashiro T."/>
            <person name="Shiraishi A."/>
            <person name="Nakayama K."/>
            <person name="Satake H."/>
        </authorList>
    </citation>
    <scope>NUCLEOTIDE SEQUENCE</scope>
</reference>
<reference evidence="2" key="2">
    <citation type="submission" date="2022-01" db="EMBL/GenBank/DDBJ databases">
        <authorList>
            <person name="Yamashiro T."/>
            <person name="Shiraishi A."/>
            <person name="Satake H."/>
            <person name="Nakayama K."/>
        </authorList>
    </citation>
    <scope>NUCLEOTIDE SEQUENCE</scope>
</reference>
<feature type="compositionally biased region" description="Polar residues" evidence="1">
    <location>
        <begin position="598"/>
        <end position="611"/>
    </location>
</feature>
<feature type="region of interest" description="Disordered" evidence="1">
    <location>
        <begin position="1104"/>
        <end position="1124"/>
    </location>
</feature>
<feature type="compositionally biased region" description="Pro residues" evidence="1">
    <location>
        <begin position="990"/>
        <end position="1018"/>
    </location>
</feature>
<keyword evidence="3" id="KW-1185">Reference proteome</keyword>
<accession>A0ABQ5D173</accession>
<dbReference type="EMBL" id="BQNB010014764">
    <property type="protein sequence ID" value="GJT32117.1"/>
    <property type="molecule type" value="Genomic_DNA"/>
</dbReference>
<dbReference type="InterPro" id="IPR036397">
    <property type="entry name" value="RNaseH_sf"/>
</dbReference>
<evidence type="ECO:0000256" key="1">
    <source>
        <dbReference type="SAM" id="MobiDB-lite"/>
    </source>
</evidence>
<feature type="compositionally biased region" description="Basic and acidic residues" evidence="1">
    <location>
        <begin position="547"/>
        <end position="577"/>
    </location>
</feature>
<feature type="region of interest" description="Disordered" evidence="1">
    <location>
        <begin position="509"/>
        <end position="611"/>
    </location>
</feature>
<protein>
    <submittedName>
        <fullName evidence="2">Ribonuclease H-like domain-containing protein</fullName>
    </submittedName>
</protein>
<dbReference type="Proteomes" id="UP001151760">
    <property type="component" value="Unassembled WGS sequence"/>
</dbReference>
<sequence length="1462" mass="164199">MKGSENYAADHLSRLENPYENVLDPKEINENFPLDTPWFVDDYANYHAGNFIAKKLSTSSQLAIVDPSGDITVPTTPPKSVKENFHNVMRCHKIPSKYVKSLMSGAQTSWDHFRHLEEIKAIISDRVTQFLVMTTFAKVKSKYGVNCRLSYPLITTLKQRPKSEVSNRRLKRILERTVGENRALWSDKLDDALWAFRTAFKTSIGCTPYKLIYGKPCHLPIELEHRAYWALKHANFDLKTAVDHPLLQGNTPTMVSGSPTFPKDNESGIELTFFEDSRVRNVLSRSYFLASKPLLAISWGKSVIQNGNLPRQIHNWKGRKGRQRYLLMAIPKEHDEKNSMEWMMQKDLKPSEQGTLIEKKETHFLSTSKSEAREEFRWVMLIKWMMDMTIGDNLTVSMKETKHALKAISSSNENITENMVIEMPDENQILLKVPRHHNMYSFDMKTPTSAKGFACLIAKATSDESKLWHRRLDKPIQGVGIEGMFEIDYLTDSMNYIPVSLENQANPHAGASEVTNSAGTSQTPSFNASEEKDEDVELIVVPSTVRNTKEKAESKKSSTNSKKEEILTELQQEKKASSTDTLEDNPKIQAFRRDEPVNTGSFDTDDSPSQARKSFTNMEVQPTPTLRFKILPKSQNIGDPKSAVQTRSKVQHKSGAHTLLSHIQKQQRNNHKDNHILGSRMQEELLQFKLQTSMILVDHSWNEGNGTKSVSKTKDERGVVVRNKVRLVAQGYTQEEGFAEIVDFLRGSNLRYALTSNPTIYDSLVKQFWQTATANTIADGTLEIHATIDTTGYTITEASIRDKLQLADASGITMLPNDEIFEGMGQMGYPTDGTFTFWKSFFTPQWRYLVHHLLHCISSKSGGWDQFGSNIATALICLSTGRVYNFSKLIFDGMVANLKSKTKFLMYPRFLQLILDIQTENKHPYLAVTLTKKIFGNMKRGFRGAPRPLLPAMLLVATTNPNAGQEHHAVAQSQPSSSTLPAPSTSSPPVQSPPPIPAPTPTPTPIPASIPTPTPIPETEPEPIGHTFEEPSPAHQHFSPPQEQAQGQMTVDDLLQVVPQLMSRIDSLETDLKQTKLTMGSAIVKLVKKVKKLEGILKRRNVVLSDSEEEEPEAQGRKSQDDPLVSLVQGLVTPSKTTVNASGEEQVEDISPTTLEVAKTLSRVASQKLKSIDKGRRYKRRKESKGKKVATSLDFQEEVNTGSIKVSTVSEQVSTGSTKRSILSPDKGQREGKAPMIIEEAPKKSKEQILQEEASLAEAIRLDTLQKEEEAKQVHLDSLLAQRLAEEEELSEQQKKRRAQVQFEAQHYIDEDWDLIRAKIEANAELSNTMVIASGAAKLRDSRRLRSSNKWTVGQKGGMTRMENVVDVEQAVVREREVACISGAVTEFRHTRMEIDERKRRARGGGGKGISKSVYGCNGLPQTNAYHLTQCLNLLRYEMVYSVNHGIAPSVDQMTDYSRVNG</sequence>
<dbReference type="InterPro" id="IPR012337">
    <property type="entry name" value="RNaseH-like_sf"/>
</dbReference>
<evidence type="ECO:0000313" key="2">
    <source>
        <dbReference type="EMBL" id="GJT32117.1"/>
    </source>
</evidence>
<gene>
    <name evidence="2" type="ORF">Tco_0922536</name>
</gene>
<feature type="compositionally biased region" description="Polar residues" evidence="1">
    <location>
        <begin position="513"/>
        <end position="528"/>
    </location>
</feature>